<dbReference type="PANTHER" id="PTHR11986:SF18">
    <property type="entry name" value="ORNITHINE AMINOTRANSFERASE, MITOCHONDRIAL"/>
    <property type="match status" value="1"/>
</dbReference>
<reference evidence="9 10" key="1">
    <citation type="submission" date="2019-10" db="EMBL/GenBank/DDBJ databases">
        <title>New species of Slilvanegrellaceae.</title>
        <authorList>
            <person name="Pitt A."/>
            <person name="Hahn M.W."/>
        </authorList>
    </citation>
    <scope>NUCLEOTIDE SEQUENCE [LARGE SCALE GENOMIC DNA]</scope>
    <source>
        <strain evidence="9 10">SP-Ram-0.45-NSY-1</strain>
    </source>
</reference>
<keyword evidence="4 9" id="KW-0032">Aminotransferase</keyword>
<evidence type="ECO:0000256" key="3">
    <source>
        <dbReference type="ARBA" id="ARBA00012924"/>
    </source>
</evidence>
<evidence type="ECO:0000256" key="8">
    <source>
        <dbReference type="RuleBase" id="RU003560"/>
    </source>
</evidence>
<evidence type="ECO:0000313" key="10">
    <source>
        <dbReference type="Proteomes" id="UP000437748"/>
    </source>
</evidence>
<dbReference type="InterPro" id="IPR010164">
    <property type="entry name" value="Orn_aminotrans"/>
</dbReference>
<dbReference type="InterPro" id="IPR015424">
    <property type="entry name" value="PyrdxlP-dep_Trfase"/>
</dbReference>
<dbReference type="GO" id="GO:0030170">
    <property type="term" value="F:pyridoxal phosphate binding"/>
    <property type="evidence" value="ECO:0007669"/>
    <property type="project" value="InterPro"/>
</dbReference>
<evidence type="ECO:0000256" key="1">
    <source>
        <dbReference type="ARBA" id="ARBA00001933"/>
    </source>
</evidence>
<gene>
    <name evidence="9" type="primary">rocD</name>
    <name evidence="9" type="ORF">GCL60_10375</name>
</gene>
<dbReference type="Pfam" id="PF00202">
    <property type="entry name" value="Aminotran_3"/>
    <property type="match status" value="1"/>
</dbReference>
<comment type="caution">
    <text evidence="9">The sequence shown here is derived from an EMBL/GenBank/DDBJ whole genome shotgun (WGS) entry which is preliminary data.</text>
</comment>
<dbReference type="Gene3D" id="3.90.1150.10">
    <property type="entry name" value="Aspartate Aminotransferase, domain 1"/>
    <property type="match status" value="1"/>
</dbReference>
<dbReference type="CDD" id="cd00610">
    <property type="entry name" value="OAT_like"/>
    <property type="match status" value="1"/>
</dbReference>
<dbReference type="SUPFAM" id="SSF53383">
    <property type="entry name" value="PLP-dependent transferases"/>
    <property type="match status" value="1"/>
</dbReference>
<dbReference type="InterPro" id="IPR049704">
    <property type="entry name" value="Aminotrans_3_PPA_site"/>
</dbReference>
<evidence type="ECO:0000256" key="4">
    <source>
        <dbReference type="ARBA" id="ARBA00022576"/>
    </source>
</evidence>
<dbReference type="InterPro" id="IPR015422">
    <property type="entry name" value="PyrdxlP-dep_Trfase_small"/>
</dbReference>
<evidence type="ECO:0000256" key="5">
    <source>
        <dbReference type="ARBA" id="ARBA00022679"/>
    </source>
</evidence>
<dbReference type="Gene3D" id="3.40.640.10">
    <property type="entry name" value="Type I PLP-dependent aspartate aminotransferase-like (Major domain)"/>
    <property type="match status" value="1"/>
</dbReference>
<dbReference type="InterPro" id="IPR050103">
    <property type="entry name" value="Class-III_PLP-dep_AT"/>
</dbReference>
<dbReference type="FunFam" id="3.40.640.10:FF:000011">
    <property type="entry name" value="Ornithine aminotransferase"/>
    <property type="match status" value="1"/>
</dbReference>
<dbReference type="EMBL" id="WFLM01000004">
    <property type="protein sequence ID" value="KAB8037574.1"/>
    <property type="molecule type" value="Genomic_DNA"/>
</dbReference>
<dbReference type="Proteomes" id="UP000437748">
    <property type="component" value="Unassembled WGS sequence"/>
</dbReference>
<comment type="cofactor">
    <cofactor evidence="1">
        <name>pyridoxal 5'-phosphate</name>
        <dbReference type="ChEBI" id="CHEBI:597326"/>
    </cofactor>
</comment>
<evidence type="ECO:0000313" key="9">
    <source>
        <dbReference type="EMBL" id="KAB8037574.1"/>
    </source>
</evidence>
<evidence type="ECO:0000256" key="7">
    <source>
        <dbReference type="ARBA" id="ARBA00030587"/>
    </source>
</evidence>
<dbReference type="PIRSF" id="PIRSF000521">
    <property type="entry name" value="Transaminase_4ab_Lys_Orn"/>
    <property type="match status" value="1"/>
</dbReference>
<sequence length="415" mass="45985">MTNQNVSEISKKYIDMADKFGAHNYHPLKVVITKGSGEWVWDIDGKKYLDMLSAYSAVNQGHCHPRMQQTLMEQAQKVTLTSRAFHNDQMGPWLKQLTLLCKKDKALPMNTGAEAVETAIKVARKWGYLVKKVPRHQAEIIVCDHNFHGRTTTIVSFSSEPQYKDDFGPYCGGFRSVPYGDAAALEKAITPNTVGFLFEPIQGEAGIIIPAQGYLEKVSQICKKHNVLCIADEIQTGLGRTGKLFAHLYENCEPDLIILGKALGGAYYPISAVVGNDDILGLLKPGDHGSTFGGNSMACALSQTALSIIEDEKLADRAFKLGNQFREGLAHLPKKVVKEIRGKGLLNGIEIHPEAGKGRFYSELLQERGILAKETHDYTIRFAPPLVMKDESMRFAIDTISEVFAKTQAEWLQKS</sequence>
<comment type="pathway">
    <text evidence="2">Amino-acid biosynthesis; L-proline biosynthesis; L-glutamate 5-semialdehyde from L-ornithine: step 1/1.</text>
</comment>
<organism evidence="9 10">
    <name type="scientific">Silvanigrella paludirubra</name>
    <dbReference type="NCBI Taxonomy" id="2499159"/>
    <lineage>
        <taxon>Bacteria</taxon>
        <taxon>Pseudomonadati</taxon>
        <taxon>Bdellovibrionota</taxon>
        <taxon>Oligoflexia</taxon>
        <taxon>Silvanigrellales</taxon>
        <taxon>Silvanigrellaceae</taxon>
        <taxon>Silvanigrella</taxon>
    </lineage>
</organism>
<keyword evidence="5 9" id="KW-0808">Transferase</keyword>
<protein>
    <recommendedName>
        <fullName evidence="3">ornithine aminotransferase</fullName>
        <ecNumber evidence="3">2.6.1.13</ecNumber>
    </recommendedName>
    <alternativeName>
        <fullName evidence="7">Ornithine--oxo-acid aminotransferase</fullName>
    </alternativeName>
</protein>
<comment type="similarity">
    <text evidence="8">Belongs to the class-III pyridoxal-phosphate-dependent aminotransferase family.</text>
</comment>
<dbReference type="EC" id="2.6.1.13" evidence="3"/>
<dbReference type="GO" id="GO:0055129">
    <property type="term" value="P:L-proline biosynthetic process"/>
    <property type="evidence" value="ECO:0007669"/>
    <property type="project" value="UniProtKB-UniPathway"/>
</dbReference>
<name>A0A6N6VPT4_9BACT</name>
<accession>A0A6N6VPT4</accession>
<dbReference type="OrthoDB" id="5288905at2"/>
<dbReference type="UniPathway" id="UPA00098">
    <property type="reaction ID" value="UER00358"/>
</dbReference>
<evidence type="ECO:0000256" key="2">
    <source>
        <dbReference type="ARBA" id="ARBA00004998"/>
    </source>
</evidence>
<dbReference type="GO" id="GO:0042802">
    <property type="term" value="F:identical protein binding"/>
    <property type="evidence" value="ECO:0007669"/>
    <property type="project" value="TreeGrafter"/>
</dbReference>
<dbReference type="AlphaFoldDB" id="A0A6N6VPT4"/>
<keyword evidence="10" id="KW-1185">Reference proteome</keyword>
<proteinExistence type="inferred from homology"/>
<dbReference type="NCBIfam" id="TIGR01885">
    <property type="entry name" value="Orn_aminotrans"/>
    <property type="match status" value="1"/>
</dbReference>
<dbReference type="PANTHER" id="PTHR11986">
    <property type="entry name" value="AMINOTRANSFERASE CLASS III"/>
    <property type="match status" value="1"/>
</dbReference>
<dbReference type="PROSITE" id="PS00600">
    <property type="entry name" value="AA_TRANSFER_CLASS_3"/>
    <property type="match status" value="1"/>
</dbReference>
<dbReference type="InterPro" id="IPR005814">
    <property type="entry name" value="Aminotrans_3"/>
</dbReference>
<dbReference type="RefSeq" id="WP_153420655.1">
    <property type="nucleotide sequence ID" value="NZ_WFLM01000004.1"/>
</dbReference>
<dbReference type="InterPro" id="IPR015421">
    <property type="entry name" value="PyrdxlP-dep_Trfase_major"/>
</dbReference>
<keyword evidence="6 8" id="KW-0663">Pyridoxal phosphate</keyword>
<evidence type="ECO:0000256" key="6">
    <source>
        <dbReference type="ARBA" id="ARBA00022898"/>
    </source>
</evidence>
<dbReference type="GO" id="GO:0004587">
    <property type="term" value="F:ornithine aminotransferase activity"/>
    <property type="evidence" value="ECO:0007669"/>
    <property type="project" value="UniProtKB-EC"/>
</dbReference>